<proteinExistence type="predicted"/>
<dbReference type="AlphaFoldDB" id="A0AA36ELU0"/>
<organism evidence="1 2">
    <name type="scientific">Lactuca saligna</name>
    <name type="common">Willowleaf lettuce</name>
    <dbReference type="NCBI Taxonomy" id="75948"/>
    <lineage>
        <taxon>Eukaryota</taxon>
        <taxon>Viridiplantae</taxon>
        <taxon>Streptophyta</taxon>
        <taxon>Embryophyta</taxon>
        <taxon>Tracheophyta</taxon>
        <taxon>Spermatophyta</taxon>
        <taxon>Magnoliopsida</taxon>
        <taxon>eudicotyledons</taxon>
        <taxon>Gunneridae</taxon>
        <taxon>Pentapetalae</taxon>
        <taxon>asterids</taxon>
        <taxon>campanulids</taxon>
        <taxon>Asterales</taxon>
        <taxon>Asteraceae</taxon>
        <taxon>Cichorioideae</taxon>
        <taxon>Cichorieae</taxon>
        <taxon>Lactucinae</taxon>
        <taxon>Lactuca</taxon>
    </lineage>
</organism>
<keyword evidence="2" id="KW-1185">Reference proteome</keyword>
<dbReference type="EMBL" id="OX465085">
    <property type="protein sequence ID" value="CAI9300538.1"/>
    <property type="molecule type" value="Genomic_DNA"/>
</dbReference>
<dbReference type="Proteomes" id="UP001177003">
    <property type="component" value="Chromosome 9"/>
</dbReference>
<reference evidence="1" key="1">
    <citation type="submission" date="2023-04" db="EMBL/GenBank/DDBJ databases">
        <authorList>
            <person name="Vijverberg K."/>
            <person name="Xiong W."/>
            <person name="Schranz E."/>
        </authorList>
    </citation>
    <scope>NUCLEOTIDE SEQUENCE</scope>
</reference>
<sequence length="94" mass="10485">MNRTRSTDSSTVLHLQSQPFLPIDSLILSNLESPPTPLHTSEGQPTLRTDILNNSKITFLGYDPSMRSTSLFPFHIYKSPSSTLVEIVLQLDAQ</sequence>
<name>A0AA36ELU0_LACSI</name>
<gene>
    <name evidence="1" type="ORF">LSALG_LOCUS39162</name>
</gene>
<evidence type="ECO:0000313" key="1">
    <source>
        <dbReference type="EMBL" id="CAI9300538.1"/>
    </source>
</evidence>
<evidence type="ECO:0000313" key="2">
    <source>
        <dbReference type="Proteomes" id="UP001177003"/>
    </source>
</evidence>
<protein>
    <submittedName>
        <fullName evidence="1">Uncharacterized protein</fullName>
    </submittedName>
</protein>
<accession>A0AA36ELU0</accession>